<feature type="compositionally biased region" description="Acidic residues" evidence="1">
    <location>
        <begin position="264"/>
        <end position="276"/>
    </location>
</feature>
<protein>
    <submittedName>
        <fullName evidence="2">Uncharacterized protein</fullName>
    </submittedName>
</protein>
<organism evidence="2 3">
    <name type="scientific">Halogeometricum borinquense</name>
    <dbReference type="NCBI Taxonomy" id="60847"/>
    <lineage>
        <taxon>Archaea</taxon>
        <taxon>Methanobacteriati</taxon>
        <taxon>Methanobacteriota</taxon>
        <taxon>Stenosarchaea group</taxon>
        <taxon>Halobacteria</taxon>
        <taxon>Halobacteriales</taxon>
        <taxon>Haloferacaceae</taxon>
        <taxon>Halogeometricum</taxon>
    </lineage>
</organism>
<dbReference type="Proteomes" id="UP000465846">
    <property type="component" value="Chromosome"/>
</dbReference>
<feature type="compositionally biased region" description="Polar residues" evidence="1">
    <location>
        <begin position="244"/>
        <end position="260"/>
    </location>
</feature>
<dbReference type="RefSeq" id="WP_163487412.1">
    <property type="nucleotide sequence ID" value="NZ_CP048739.1"/>
</dbReference>
<name>A0A6C0UJF5_9EURY</name>
<gene>
    <name evidence="2" type="ORF">G3I44_16020</name>
</gene>
<reference evidence="2 3" key="1">
    <citation type="submission" date="2020-02" db="EMBL/GenBank/DDBJ databases">
        <title>Whole genome sequence of Halogeometricum borinquense strain wsp4.</title>
        <authorList>
            <person name="Verma D.K."/>
            <person name="Gopal K."/>
            <person name="Prasad E.S."/>
        </authorList>
    </citation>
    <scope>NUCLEOTIDE SEQUENCE [LARGE SCALE GENOMIC DNA]</scope>
    <source>
        <strain evidence="3">wsp4</strain>
    </source>
</reference>
<evidence type="ECO:0000313" key="2">
    <source>
        <dbReference type="EMBL" id="QIB75656.1"/>
    </source>
</evidence>
<feature type="compositionally biased region" description="Low complexity" evidence="1">
    <location>
        <begin position="230"/>
        <end position="243"/>
    </location>
</feature>
<accession>A0A6C0UJF5</accession>
<dbReference type="AlphaFoldDB" id="A0A6C0UJF5"/>
<evidence type="ECO:0000256" key="1">
    <source>
        <dbReference type="SAM" id="MobiDB-lite"/>
    </source>
</evidence>
<proteinExistence type="predicted"/>
<evidence type="ECO:0000313" key="3">
    <source>
        <dbReference type="Proteomes" id="UP000465846"/>
    </source>
</evidence>
<sequence>MTEQDRAHAEIREKNGSLSGALHIPGLKIPLTDDGDSLTQVGEKEGYDKYTVTKSTGRFVKDGAPVKVTLFVSDRVIVGRVTRDSIEYGPLSLTLGSTEYGFGVEDIRSGLKSIGKSPIGAKSISIPAKGIPKSNSMLSVPVKEGKNKATDGGSKDVGFLQDTSYDDSITYEVPSTCGSDSGDVYSSTWEVALGTSMPQKGSYGWDAIEKTNYKYINLVSHFIKEPDSVTPPEYASTTPTPTTVEFQTQHIDSESKSNFSYEDYYPDGESDPDDGPADGVMDLALNVLGTANPYLGAATTIIDYALNAHSGSEISADRNRNGNDGQVVQWTLPIGRSFPNNSDNTSGVEAKLFNSEVQSPESGYFQSSCRWSFFVDGYPQGGCPDGNSHLVYETTTDRYVQYCSFDGA</sequence>
<feature type="region of interest" description="Disordered" evidence="1">
    <location>
        <begin position="229"/>
        <end position="278"/>
    </location>
</feature>
<dbReference type="EMBL" id="CP048739">
    <property type="protein sequence ID" value="QIB75656.1"/>
    <property type="molecule type" value="Genomic_DNA"/>
</dbReference>
<dbReference type="GeneID" id="44080939"/>